<dbReference type="EMBL" id="WKJI01000001">
    <property type="protein sequence ID" value="MRX46225.1"/>
    <property type="molecule type" value="Genomic_DNA"/>
</dbReference>
<evidence type="ECO:0000313" key="3">
    <source>
        <dbReference type="Proteomes" id="UP000462931"/>
    </source>
</evidence>
<organism evidence="2 3">
    <name type="scientific">Pedobacter puniceum</name>
    <dbReference type="NCBI Taxonomy" id="2666136"/>
    <lineage>
        <taxon>Bacteria</taxon>
        <taxon>Pseudomonadati</taxon>
        <taxon>Bacteroidota</taxon>
        <taxon>Sphingobacteriia</taxon>
        <taxon>Sphingobacteriales</taxon>
        <taxon>Sphingobacteriaceae</taxon>
        <taxon>Pedobacter</taxon>
    </lineage>
</organism>
<keyword evidence="3" id="KW-1185">Reference proteome</keyword>
<sequence>MIYINSKLFNLQMILQFALLLLFYFFPFGPITQVLLAGILLCTIGIPHGANDHLYRKEQNWWGMLKFLALYLGIIAAYALLWYFIPLAALLIFFMVSFHHFGQSNFENEHVKYIPSILWGVILLAFPVVLHLEEALFIFKAMIGKGNFNEFIYDTSPLSLTNWQIATLLLLGAAYLISIYIYQKQHFFKYCLQLVLVTLWYLFTPLLFGFIVVFCLWHALQSTQHQVIFYTQHYQKLKRDFFIAMLPFSFISLAGFGFYLYFFDFNIGQAFILLSLITLPHVIVMHRLYGA</sequence>
<dbReference type="GO" id="GO:0003834">
    <property type="term" value="F:beta-carotene 15,15'-dioxygenase activity"/>
    <property type="evidence" value="ECO:0007669"/>
    <property type="project" value="UniProtKB-EC"/>
</dbReference>
<keyword evidence="2" id="KW-0560">Oxidoreductase</keyword>
<dbReference type="Pfam" id="PF15461">
    <property type="entry name" value="BCD"/>
    <property type="match status" value="1"/>
</dbReference>
<reference evidence="2 3" key="1">
    <citation type="submission" date="2019-11" db="EMBL/GenBank/DDBJ databases">
        <authorList>
            <person name="Cheng Q."/>
            <person name="Yang Z."/>
        </authorList>
    </citation>
    <scope>NUCLEOTIDE SEQUENCE [LARGE SCALE GENOMIC DNA]</scope>
    <source>
        <strain evidence="2 3">HX-22-1</strain>
    </source>
</reference>
<feature type="transmembrane region" description="Helical" evidence="1">
    <location>
        <begin position="70"/>
        <end position="96"/>
    </location>
</feature>
<evidence type="ECO:0000313" key="2">
    <source>
        <dbReference type="EMBL" id="MRX46225.1"/>
    </source>
</evidence>
<dbReference type="NCBIfam" id="TIGR03753">
    <property type="entry name" value="blh_monoox"/>
    <property type="match status" value="1"/>
</dbReference>
<dbReference type="RefSeq" id="WP_154286342.1">
    <property type="nucleotide sequence ID" value="NZ_WKJI01000001.1"/>
</dbReference>
<feature type="transmembrane region" description="Helical" evidence="1">
    <location>
        <begin position="194"/>
        <end position="220"/>
    </location>
</feature>
<feature type="transmembrane region" description="Helical" evidence="1">
    <location>
        <begin position="116"/>
        <end position="139"/>
    </location>
</feature>
<feature type="transmembrane region" description="Helical" evidence="1">
    <location>
        <begin position="267"/>
        <end position="289"/>
    </location>
</feature>
<dbReference type="AlphaFoldDB" id="A0A7K0FLF4"/>
<name>A0A7K0FLF4_9SPHI</name>
<keyword evidence="1" id="KW-0472">Membrane</keyword>
<evidence type="ECO:0000256" key="1">
    <source>
        <dbReference type="SAM" id="Phobius"/>
    </source>
</evidence>
<keyword evidence="2" id="KW-0223">Dioxygenase</keyword>
<dbReference type="EC" id="1.13.11.63" evidence="2"/>
<dbReference type="InterPro" id="IPR022270">
    <property type="entry name" value="Blh_diox"/>
</dbReference>
<proteinExistence type="predicted"/>
<comment type="caution">
    <text evidence="2">The sequence shown here is derived from an EMBL/GenBank/DDBJ whole genome shotgun (WGS) entry which is preliminary data.</text>
</comment>
<dbReference type="Proteomes" id="UP000462931">
    <property type="component" value="Unassembled WGS sequence"/>
</dbReference>
<accession>A0A7K0FLF4</accession>
<gene>
    <name evidence="2" type="ORF">GJJ64_03395</name>
</gene>
<keyword evidence="1" id="KW-0812">Transmembrane</keyword>
<feature type="transmembrane region" description="Helical" evidence="1">
    <location>
        <begin position="160"/>
        <end position="182"/>
    </location>
</feature>
<protein>
    <submittedName>
        <fullName evidence="2">Beta-carotene 15,15'-dioxygenase, Brp/Blh family</fullName>
        <ecNumber evidence="2">1.13.11.63</ecNumber>
    </submittedName>
</protein>
<keyword evidence="1" id="KW-1133">Transmembrane helix</keyword>
<feature type="transmembrane region" description="Helical" evidence="1">
    <location>
        <begin position="241"/>
        <end position="261"/>
    </location>
</feature>